<dbReference type="AlphaFoldDB" id="A0A915ERT5"/>
<name>A0A915ERT5_9BILA</name>
<accession>A0A915ERT5</accession>
<organism evidence="1 2">
    <name type="scientific">Ditylenchus dipsaci</name>
    <dbReference type="NCBI Taxonomy" id="166011"/>
    <lineage>
        <taxon>Eukaryota</taxon>
        <taxon>Metazoa</taxon>
        <taxon>Ecdysozoa</taxon>
        <taxon>Nematoda</taxon>
        <taxon>Chromadorea</taxon>
        <taxon>Rhabditida</taxon>
        <taxon>Tylenchina</taxon>
        <taxon>Tylenchomorpha</taxon>
        <taxon>Sphaerularioidea</taxon>
        <taxon>Anguinidae</taxon>
        <taxon>Anguininae</taxon>
        <taxon>Ditylenchus</taxon>
    </lineage>
</organism>
<evidence type="ECO:0000313" key="2">
    <source>
        <dbReference type="WBParaSite" id="jg8649"/>
    </source>
</evidence>
<evidence type="ECO:0000313" key="1">
    <source>
        <dbReference type="Proteomes" id="UP000887574"/>
    </source>
</evidence>
<dbReference type="Proteomes" id="UP000887574">
    <property type="component" value="Unplaced"/>
</dbReference>
<dbReference type="WBParaSite" id="jg8649">
    <property type="protein sequence ID" value="jg8649"/>
    <property type="gene ID" value="jg8649"/>
</dbReference>
<protein>
    <submittedName>
        <fullName evidence="2">Uncharacterized protein</fullName>
    </submittedName>
</protein>
<keyword evidence="1" id="KW-1185">Reference proteome</keyword>
<proteinExistence type="predicted"/>
<reference evidence="2" key="1">
    <citation type="submission" date="2022-11" db="UniProtKB">
        <authorList>
            <consortium name="WormBaseParasite"/>
        </authorList>
    </citation>
    <scope>IDENTIFICATION</scope>
</reference>
<sequence length="174" mass="19415">MIVKGEAKITTVHNHLGDLTLAHLKKMQGKVFSKKPPRSIIAAKIRSLPETAKPFVCKSLLGRNIRNLRHEANLEPTCFHKIISTGTVLDTFLYSAVSERTEQNSEQGYGRKLIPSFMKYASPHPHTRSLVSCGGFLGVFIFQICYSRSEDGKEKSSIYDSFHGDGTAHINLIK</sequence>